<dbReference type="Proteomes" id="UP001157502">
    <property type="component" value="Chromosome 18"/>
</dbReference>
<gene>
    <name evidence="1" type="ORF">DPEC_G00217190</name>
</gene>
<organism evidence="1 2">
    <name type="scientific">Dallia pectoralis</name>
    <name type="common">Alaska blackfish</name>
    <dbReference type="NCBI Taxonomy" id="75939"/>
    <lineage>
        <taxon>Eukaryota</taxon>
        <taxon>Metazoa</taxon>
        <taxon>Chordata</taxon>
        <taxon>Craniata</taxon>
        <taxon>Vertebrata</taxon>
        <taxon>Euteleostomi</taxon>
        <taxon>Actinopterygii</taxon>
        <taxon>Neopterygii</taxon>
        <taxon>Teleostei</taxon>
        <taxon>Protacanthopterygii</taxon>
        <taxon>Esociformes</taxon>
        <taxon>Umbridae</taxon>
        <taxon>Dallia</taxon>
    </lineage>
</organism>
<evidence type="ECO:0000313" key="2">
    <source>
        <dbReference type="Proteomes" id="UP001157502"/>
    </source>
</evidence>
<comment type="caution">
    <text evidence="1">The sequence shown here is derived from an EMBL/GenBank/DDBJ whole genome shotgun (WGS) entry which is preliminary data.</text>
</comment>
<proteinExistence type="predicted"/>
<reference evidence="1" key="1">
    <citation type="submission" date="2021-05" db="EMBL/GenBank/DDBJ databases">
        <authorList>
            <person name="Pan Q."/>
            <person name="Jouanno E."/>
            <person name="Zahm M."/>
            <person name="Klopp C."/>
            <person name="Cabau C."/>
            <person name="Louis A."/>
            <person name="Berthelot C."/>
            <person name="Parey E."/>
            <person name="Roest Crollius H."/>
            <person name="Montfort J."/>
            <person name="Robinson-Rechavi M."/>
            <person name="Bouchez O."/>
            <person name="Lampietro C."/>
            <person name="Lopez Roques C."/>
            <person name="Donnadieu C."/>
            <person name="Postlethwait J."/>
            <person name="Bobe J."/>
            <person name="Dillon D."/>
            <person name="Chandos A."/>
            <person name="von Hippel F."/>
            <person name="Guiguen Y."/>
        </authorList>
    </citation>
    <scope>NUCLEOTIDE SEQUENCE</scope>
    <source>
        <strain evidence="1">YG-Jan2019</strain>
    </source>
</reference>
<name>A0ACC2G2Z9_DALPE</name>
<keyword evidence="2" id="KW-1185">Reference proteome</keyword>
<accession>A0ACC2G2Z9</accession>
<sequence>MGGSEGGGSRRIRPGRQKLALGTWNVTSLGGKEPELVREVERYQLDLVGLTSTHNRGSGTLLLDRGWTLFFSGVAQGERRRAGVGILTSPRLSTVVLEFTLVDERFASLRLRVVGGKTLTVVCAYAPNSSSEYSAFLETLKGVLYRAPVGDSIILLVMDCL</sequence>
<evidence type="ECO:0000313" key="1">
    <source>
        <dbReference type="EMBL" id="KAJ7997921.1"/>
    </source>
</evidence>
<protein>
    <submittedName>
        <fullName evidence="1">Uncharacterized protein</fullName>
    </submittedName>
</protein>
<dbReference type="EMBL" id="CM055745">
    <property type="protein sequence ID" value="KAJ7997921.1"/>
    <property type="molecule type" value="Genomic_DNA"/>
</dbReference>